<dbReference type="EMBL" id="JACSPS010000001">
    <property type="protein sequence ID" value="MBD8017269.1"/>
    <property type="molecule type" value="Genomic_DNA"/>
</dbReference>
<proteinExistence type="predicted"/>
<feature type="transmembrane region" description="Helical" evidence="1">
    <location>
        <begin position="64"/>
        <end position="83"/>
    </location>
</feature>
<protein>
    <submittedName>
        <fullName evidence="3">Uncharacterized protein</fullName>
    </submittedName>
</protein>
<comment type="caution">
    <text evidence="3">The sequence shown here is derived from an EMBL/GenBank/DDBJ whole genome shotgun (WGS) entry which is preliminary data.</text>
</comment>
<gene>
    <name evidence="3" type="ORF">H9628_02175</name>
</gene>
<organism evidence="3 4">
    <name type="scientific">Kaistella pullorum</name>
    <dbReference type="NCBI Taxonomy" id="2763074"/>
    <lineage>
        <taxon>Bacteria</taxon>
        <taxon>Pseudomonadati</taxon>
        <taxon>Bacteroidota</taxon>
        <taxon>Flavobacteriia</taxon>
        <taxon>Flavobacteriales</taxon>
        <taxon>Weeksellaceae</taxon>
        <taxon>Chryseobacterium group</taxon>
        <taxon>Kaistella</taxon>
    </lineage>
</organism>
<accession>A0ABR8WJN0</accession>
<evidence type="ECO:0000256" key="2">
    <source>
        <dbReference type="SAM" id="SignalP"/>
    </source>
</evidence>
<feature type="transmembrane region" description="Helical" evidence="1">
    <location>
        <begin position="104"/>
        <end position="124"/>
    </location>
</feature>
<keyword evidence="4" id="KW-1185">Reference proteome</keyword>
<keyword evidence="2" id="KW-0732">Signal</keyword>
<dbReference type="Proteomes" id="UP000626242">
    <property type="component" value="Unassembled WGS sequence"/>
</dbReference>
<evidence type="ECO:0000313" key="3">
    <source>
        <dbReference type="EMBL" id="MBD8017269.1"/>
    </source>
</evidence>
<evidence type="ECO:0000313" key="4">
    <source>
        <dbReference type="Proteomes" id="UP000626242"/>
    </source>
</evidence>
<dbReference type="RefSeq" id="WP_251832477.1">
    <property type="nucleotide sequence ID" value="NZ_JACSPS010000001.1"/>
</dbReference>
<keyword evidence="1" id="KW-0812">Transmembrane</keyword>
<feature type="signal peptide" evidence="2">
    <location>
        <begin position="1"/>
        <end position="18"/>
    </location>
</feature>
<feature type="chain" id="PRO_5047366650" evidence="2">
    <location>
        <begin position="19"/>
        <end position="163"/>
    </location>
</feature>
<keyword evidence="1" id="KW-0472">Membrane</keyword>
<reference evidence="3 4" key="1">
    <citation type="submission" date="2020-08" db="EMBL/GenBank/DDBJ databases">
        <title>A Genomic Blueprint of the Chicken Gut Microbiome.</title>
        <authorList>
            <person name="Gilroy R."/>
            <person name="Ravi A."/>
            <person name="Getino M."/>
            <person name="Pursley I."/>
            <person name="Horton D.L."/>
            <person name="Alikhan N.-F."/>
            <person name="Baker D."/>
            <person name="Gharbi K."/>
            <person name="Hall N."/>
            <person name="Watson M."/>
            <person name="Adriaenssens E.M."/>
            <person name="Foster-Nyarko E."/>
            <person name="Jarju S."/>
            <person name="Secka A."/>
            <person name="Antonio M."/>
            <person name="Oren A."/>
            <person name="Chaudhuri R."/>
            <person name="La Ragione R.M."/>
            <person name="Hildebrand F."/>
            <person name="Pallen M.J."/>
        </authorList>
    </citation>
    <scope>NUCLEOTIDE SEQUENCE [LARGE SCALE GENOMIC DNA]</scope>
    <source>
        <strain evidence="3 4">Sa1CVA4</strain>
    </source>
</reference>
<evidence type="ECO:0000256" key="1">
    <source>
        <dbReference type="SAM" id="Phobius"/>
    </source>
</evidence>
<keyword evidence="1" id="KW-1133">Transmembrane helix</keyword>
<sequence length="163" mass="17520">MNKSLLFFAIMIAQSAFSQVTMSGNKLVKDGQTYKMSQYQDVFKNPEAVSYLKKARTNSTVGSIFAYTGGFSLGFGLSAVLFGPKNQVYGSYGSQYETKADKSVAWLVTGIGAGLIGFGIPFAVASNKNAQKALQLENGESTAFQPHFKLETAGNGMALSYNF</sequence>
<name>A0ABR8WJN0_9FLAO</name>